<dbReference type="Gene3D" id="3.90.550.10">
    <property type="entry name" value="Spore Coat Polysaccharide Biosynthesis Protein SpsA, Chain A"/>
    <property type="match status" value="1"/>
</dbReference>
<dbReference type="SUPFAM" id="SSF53448">
    <property type="entry name" value="Nucleotide-diphospho-sugar transferases"/>
    <property type="match status" value="1"/>
</dbReference>
<dbReference type="InterPro" id="IPR005835">
    <property type="entry name" value="NTP_transferase_dom"/>
</dbReference>
<dbReference type="EMBL" id="DTGZ01000069">
    <property type="protein sequence ID" value="HGV97378.1"/>
    <property type="molecule type" value="Genomic_DNA"/>
</dbReference>
<gene>
    <name evidence="2" type="ORF">ENV60_03665</name>
</gene>
<comment type="caution">
    <text evidence="2">The sequence shown here is derived from an EMBL/GenBank/DDBJ whole genome shotgun (WGS) entry which is preliminary data.</text>
</comment>
<feature type="domain" description="Nucleotidyl transferase" evidence="1">
    <location>
        <begin position="3"/>
        <end position="216"/>
    </location>
</feature>
<dbReference type="Pfam" id="PF00483">
    <property type="entry name" value="NTP_transferase"/>
    <property type="match status" value="1"/>
</dbReference>
<sequence>MRGIILSAGLGKRLGKITRGIPKPLLPVGGVPIIKLIIKKLKRAGIDKIGINLYYKADIIKERLKGIKGLRIVKEKYLSDTGGALLNFKNFVSADFLIHNCDIISDVDLKRIIRVHKKIRPGATIVLVKNFKTDRVRILNNRIIKFYKKRMENCYTYSGIAVLSKRIFNYFPKSKKIFALTEVYNNAIKDGELLYPVVVNNTWCDIGTLENYRKWKDQKLS</sequence>
<name>A0A7C4XKG5_UNCW3</name>
<evidence type="ECO:0000313" key="2">
    <source>
        <dbReference type="EMBL" id="HGV97378.1"/>
    </source>
</evidence>
<accession>A0A7C4XKG5</accession>
<dbReference type="InterPro" id="IPR029044">
    <property type="entry name" value="Nucleotide-diphossugar_trans"/>
</dbReference>
<proteinExistence type="predicted"/>
<dbReference type="PANTHER" id="PTHR22572">
    <property type="entry name" value="SUGAR-1-PHOSPHATE GUANYL TRANSFERASE"/>
    <property type="match status" value="1"/>
</dbReference>
<organism evidence="2">
    <name type="scientific">candidate division WOR-3 bacterium</name>
    <dbReference type="NCBI Taxonomy" id="2052148"/>
    <lineage>
        <taxon>Bacteria</taxon>
        <taxon>Bacteria division WOR-3</taxon>
    </lineage>
</organism>
<dbReference type="AlphaFoldDB" id="A0A7C4XKG5"/>
<reference evidence="2" key="1">
    <citation type="journal article" date="2020" name="mSystems">
        <title>Genome- and Community-Level Interaction Insights into Carbon Utilization and Element Cycling Functions of Hydrothermarchaeota in Hydrothermal Sediment.</title>
        <authorList>
            <person name="Zhou Z."/>
            <person name="Liu Y."/>
            <person name="Xu W."/>
            <person name="Pan J."/>
            <person name="Luo Z.H."/>
            <person name="Li M."/>
        </authorList>
    </citation>
    <scope>NUCLEOTIDE SEQUENCE [LARGE SCALE GENOMIC DNA]</scope>
    <source>
        <strain evidence="2">SpSt-774</strain>
    </source>
</reference>
<evidence type="ECO:0000259" key="1">
    <source>
        <dbReference type="Pfam" id="PF00483"/>
    </source>
</evidence>
<protein>
    <submittedName>
        <fullName evidence="2">NDP-sugar synthase</fullName>
    </submittedName>
</protein>
<dbReference type="InterPro" id="IPR050486">
    <property type="entry name" value="Mannose-1P_guanyltransferase"/>
</dbReference>